<dbReference type="EMBL" id="KU998246">
    <property type="protein sequence ID" value="ANA86646.1"/>
    <property type="molecule type" value="Genomic_DNA"/>
</dbReference>
<dbReference type="CDD" id="cd00085">
    <property type="entry name" value="HNHc"/>
    <property type="match status" value="1"/>
</dbReference>
<dbReference type="GeneID" id="28803363"/>
<accession>A0A160DF88</accession>
<gene>
    <name evidence="2" type="primary">149</name>
    <name evidence="2" type="ORF">PBI_CLUBL_149</name>
</gene>
<keyword evidence="2" id="KW-0540">Nuclease</keyword>
<keyword evidence="3" id="KW-1185">Reference proteome</keyword>
<dbReference type="InterPro" id="IPR002711">
    <property type="entry name" value="HNH"/>
</dbReference>
<dbReference type="GO" id="GO:0004519">
    <property type="term" value="F:endonuclease activity"/>
    <property type="evidence" value="ECO:0007669"/>
    <property type="project" value="UniProtKB-KW"/>
</dbReference>
<proteinExistence type="predicted"/>
<dbReference type="InterPro" id="IPR003615">
    <property type="entry name" value="HNH_nuc"/>
</dbReference>
<evidence type="ECO:0000259" key="1">
    <source>
        <dbReference type="SMART" id="SM00507"/>
    </source>
</evidence>
<keyword evidence="2" id="KW-0378">Hydrolase</keyword>
<name>A0A160DF88_9CAUD</name>
<dbReference type="GO" id="GO:0003676">
    <property type="term" value="F:nucleic acid binding"/>
    <property type="evidence" value="ECO:0007669"/>
    <property type="project" value="InterPro"/>
</dbReference>
<feature type="domain" description="HNH nuclease" evidence="1">
    <location>
        <begin position="184"/>
        <end position="235"/>
    </location>
</feature>
<evidence type="ECO:0000313" key="2">
    <source>
        <dbReference type="EMBL" id="ANA86646.1"/>
    </source>
</evidence>
<reference evidence="2 3" key="1">
    <citation type="submission" date="2016-03" db="EMBL/GenBank/DDBJ databases">
        <authorList>
            <person name="Montgomery M.T."/>
            <person name="Guerrero C.A."/>
            <person name="Mavrich T.N."/>
            <person name="Pope W.H."/>
            <person name="Garlena R.A."/>
            <person name="Russell D.A."/>
            <person name="Jacobs-Sera D."/>
            <person name="Hendrix R.W."/>
            <person name="Hatfull G.F."/>
        </authorList>
    </citation>
    <scope>NUCLEOTIDE SEQUENCE [LARGE SCALE GENOMIC DNA]</scope>
</reference>
<dbReference type="Proteomes" id="UP000203982">
    <property type="component" value="Segment"/>
</dbReference>
<evidence type="ECO:0000313" key="3">
    <source>
        <dbReference type="Proteomes" id="UP000203982"/>
    </source>
</evidence>
<organism evidence="2 3">
    <name type="scientific">Gordonia phage ClubL</name>
    <dbReference type="NCBI Taxonomy" id="1838065"/>
    <lineage>
        <taxon>Viruses</taxon>
        <taxon>Duplodnaviria</taxon>
        <taxon>Heunggongvirae</taxon>
        <taxon>Uroviricota</taxon>
        <taxon>Caudoviricetes</taxon>
        <taxon>Smoothievirus</taxon>
        <taxon>Smoothievirus clubL</taxon>
    </lineage>
</organism>
<dbReference type="Gene3D" id="1.10.30.50">
    <property type="match status" value="1"/>
</dbReference>
<dbReference type="RefSeq" id="YP_009273184.1">
    <property type="nucleotide sequence ID" value="NC_030901.1"/>
</dbReference>
<dbReference type="SMART" id="SM00507">
    <property type="entry name" value="HNHc"/>
    <property type="match status" value="1"/>
</dbReference>
<dbReference type="GO" id="GO:0008270">
    <property type="term" value="F:zinc ion binding"/>
    <property type="evidence" value="ECO:0007669"/>
    <property type="project" value="InterPro"/>
</dbReference>
<dbReference type="Pfam" id="PF01844">
    <property type="entry name" value="HNH"/>
    <property type="match status" value="1"/>
</dbReference>
<sequence>MPPRGSGLQVCQLGWCDRPHYGKGLCEAHLWRQKRGISLETPLRALKRSRGCSVDDCSRPHKARGFCQTHDKRARLGLDLDDPIRGEVNKSASECLQDGCGRRPYARGLCDVHNRRSRNGIPMGGPIRTMEPGRECSRHDCRDPHLARGLCKKHYSKEGGRGARYMRDRKARLADLGGDQINPEAWSAKVEYWGGRCWMCGSVPAVIEMDHVKPVSRGGCHIIANLRPACRSCNARKGNRWPFQVVASV</sequence>
<dbReference type="KEGG" id="vg:28803363"/>
<keyword evidence="2" id="KW-0255">Endonuclease</keyword>
<protein>
    <submittedName>
        <fullName evidence="2">HNH endonuclease</fullName>
    </submittedName>
</protein>